<dbReference type="Gene3D" id="3.40.50.300">
    <property type="entry name" value="P-loop containing nucleotide triphosphate hydrolases"/>
    <property type="match status" value="1"/>
</dbReference>
<evidence type="ECO:0000313" key="4">
    <source>
        <dbReference type="EMBL" id="GGM94764.1"/>
    </source>
</evidence>
<evidence type="ECO:0000256" key="1">
    <source>
        <dbReference type="ARBA" id="ARBA00006611"/>
    </source>
</evidence>
<evidence type="ECO:0000256" key="2">
    <source>
        <dbReference type="SAM" id="MobiDB-lite"/>
    </source>
</evidence>
<dbReference type="PANTHER" id="PTHR30486:SF6">
    <property type="entry name" value="TYPE IV PILUS RETRACTATION ATPASE PILT"/>
    <property type="match status" value="1"/>
</dbReference>
<reference evidence="5" key="1">
    <citation type="journal article" date="2019" name="Int. J. Syst. Evol. Microbiol.">
        <title>The Global Catalogue of Microorganisms (GCM) 10K type strain sequencing project: providing services to taxonomists for standard genome sequencing and annotation.</title>
        <authorList>
            <consortium name="The Broad Institute Genomics Platform"/>
            <consortium name="The Broad Institute Genome Sequencing Center for Infectious Disease"/>
            <person name="Wu L."/>
            <person name="Ma J."/>
        </authorList>
    </citation>
    <scope>NUCLEOTIDE SEQUENCE [LARGE SCALE GENOMIC DNA]</scope>
    <source>
        <strain evidence="5">JCM 1365</strain>
    </source>
</reference>
<dbReference type="EMBL" id="BMNZ01000004">
    <property type="protein sequence ID" value="GGM94764.1"/>
    <property type="molecule type" value="Genomic_DNA"/>
</dbReference>
<feature type="region of interest" description="Disordered" evidence="2">
    <location>
        <begin position="373"/>
        <end position="432"/>
    </location>
</feature>
<evidence type="ECO:0000259" key="3">
    <source>
        <dbReference type="Pfam" id="PF00437"/>
    </source>
</evidence>
<dbReference type="InterPro" id="IPR050921">
    <property type="entry name" value="T4SS_GSP_E_ATPase"/>
</dbReference>
<name>A0ABQ2HZV8_9MICO</name>
<protein>
    <recommendedName>
        <fullName evidence="3">Bacterial type II secretion system protein E domain-containing protein</fullName>
    </recommendedName>
</protein>
<accession>A0ABQ2HZV8</accession>
<dbReference type="PANTHER" id="PTHR30486">
    <property type="entry name" value="TWITCHING MOTILITY PROTEIN PILT"/>
    <property type="match status" value="1"/>
</dbReference>
<dbReference type="InterPro" id="IPR001482">
    <property type="entry name" value="T2SS/T4SS_dom"/>
</dbReference>
<sequence length="432" mass="44811">MSADPVSADRRSSSGSLSPAVWQRVRAGVGPDGTAVGAVAEQEQGALGARRVAETRSALASRVLGAGPLDPWLAEPGVTDVAVNGDGRIWVDRGLGMEPVGERLDPDDARGLAVRLAGIAGRRLDEASPWVDGQLPSGARLHAMLPPLVDGGPHITIRVPPSEPVSLSELCARDMVPPEWEPVLRALVARRLAFVVSGGTGAGKTTLLAALLGCIDPVERLLVVEDVRELSVDHPHLVRLEARPANVEGAGEVTLTTLVRQALRMRPDRIVVGEVRGAEVRELLAALNTGHEGGCGTVHANAPADVVARFEALGALAGLTPEAVRSQLAAAIDVVVHVTRDHGLRRVASVAALFRRDGDPCIVPALEWDGPGHPPRSGAGWPALAARLGLDAQPCESEGPASESTPRTSALGGPGSPDSSPMEPVRSARSAS</sequence>
<dbReference type="Pfam" id="PF00437">
    <property type="entry name" value="T2SSE"/>
    <property type="match status" value="1"/>
</dbReference>
<dbReference type="InterPro" id="IPR022399">
    <property type="entry name" value="TadA-like_ATPase"/>
</dbReference>
<organism evidence="4 5">
    <name type="scientific">Terrabacter tumescens</name>
    <dbReference type="NCBI Taxonomy" id="60443"/>
    <lineage>
        <taxon>Bacteria</taxon>
        <taxon>Bacillati</taxon>
        <taxon>Actinomycetota</taxon>
        <taxon>Actinomycetes</taxon>
        <taxon>Micrococcales</taxon>
        <taxon>Intrasporangiaceae</taxon>
        <taxon>Terrabacter</taxon>
    </lineage>
</organism>
<comment type="similarity">
    <text evidence="1">Belongs to the GSP E family.</text>
</comment>
<dbReference type="Proteomes" id="UP000623461">
    <property type="component" value="Unassembled WGS sequence"/>
</dbReference>
<dbReference type="InterPro" id="IPR027417">
    <property type="entry name" value="P-loop_NTPase"/>
</dbReference>
<feature type="domain" description="Bacterial type II secretion system protein E" evidence="3">
    <location>
        <begin position="67"/>
        <end position="340"/>
    </location>
</feature>
<proteinExistence type="inferred from homology"/>
<dbReference type="CDD" id="cd01130">
    <property type="entry name" value="VirB11-like_ATPase"/>
    <property type="match status" value="1"/>
</dbReference>
<gene>
    <name evidence="4" type="ORF">GCM10009721_21270</name>
</gene>
<comment type="caution">
    <text evidence="4">The sequence shown here is derived from an EMBL/GenBank/DDBJ whole genome shotgun (WGS) entry which is preliminary data.</text>
</comment>
<keyword evidence="5" id="KW-1185">Reference proteome</keyword>
<dbReference type="SUPFAM" id="SSF52540">
    <property type="entry name" value="P-loop containing nucleoside triphosphate hydrolases"/>
    <property type="match status" value="1"/>
</dbReference>
<evidence type="ECO:0000313" key="5">
    <source>
        <dbReference type="Proteomes" id="UP000623461"/>
    </source>
</evidence>
<dbReference type="NCBIfam" id="TIGR03819">
    <property type="entry name" value="heli_sec_ATPase"/>
    <property type="match status" value="1"/>
</dbReference>
<dbReference type="Gene3D" id="3.30.450.380">
    <property type="match status" value="1"/>
</dbReference>